<evidence type="ECO:0000256" key="1">
    <source>
        <dbReference type="SAM" id="Coils"/>
    </source>
</evidence>
<keyword evidence="1" id="KW-0175">Coiled coil</keyword>
<dbReference type="GO" id="GO:0008201">
    <property type="term" value="F:heparin binding"/>
    <property type="evidence" value="ECO:0007669"/>
    <property type="project" value="InterPro"/>
</dbReference>
<proteinExistence type="predicted"/>
<dbReference type="CDD" id="cd14808">
    <property type="entry name" value="RAP_D3"/>
    <property type="match status" value="1"/>
</dbReference>
<dbReference type="GO" id="GO:0005783">
    <property type="term" value="C:endoplasmic reticulum"/>
    <property type="evidence" value="ECO:0007669"/>
    <property type="project" value="InterPro"/>
</dbReference>
<dbReference type="InterPro" id="IPR038003">
    <property type="entry name" value="A2-macroglobuin_RAP"/>
</dbReference>
<dbReference type="SUPFAM" id="SSF47045">
    <property type="entry name" value="RAP domain-like"/>
    <property type="match status" value="1"/>
</dbReference>
<name>A0A2A4JT50_HELVI</name>
<sequence>MFPNNVYLLAAPNNKEFIEPKVQGLWKIAVGANFTTEELASLKVELQHYESRLLKLRHLQANNVSNREKHKSKVAGAGDKINHFEEQEQLIKKHSRKVEKLHADLESKIMSRHTEL</sequence>
<evidence type="ECO:0000259" key="2">
    <source>
        <dbReference type="Pfam" id="PF06401"/>
    </source>
</evidence>
<feature type="coiled-coil region" evidence="1">
    <location>
        <begin position="32"/>
        <end position="59"/>
    </location>
</feature>
<dbReference type="InterPro" id="IPR037999">
    <property type="entry name" value="RAP_D3"/>
</dbReference>
<comment type="caution">
    <text evidence="3">The sequence shown here is derived from an EMBL/GenBank/DDBJ whole genome shotgun (WGS) entry which is preliminary data.</text>
</comment>
<dbReference type="PANTHER" id="PTHR16560">
    <property type="entry name" value="ALPHA-2-MACROGLOBULIN RECEPTOR-ASSOCIATED PROTEIN"/>
    <property type="match status" value="1"/>
</dbReference>
<dbReference type="InterPro" id="IPR010483">
    <property type="entry name" value="Alpha_2_MRAP_C"/>
</dbReference>
<dbReference type="GO" id="GO:0048259">
    <property type="term" value="P:regulation of receptor-mediated endocytosis"/>
    <property type="evidence" value="ECO:0007669"/>
    <property type="project" value="TreeGrafter"/>
</dbReference>
<dbReference type="GO" id="GO:0048019">
    <property type="term" value="F:receptor antagonist activity"/>
    <property type="evidence" value="ECO:0007669"/>
    <property type="project" value="InterPro"/>
</dbReference>
<dbReference type="STRING" id="7102.A0A2A4JT50"/>
<dbReference type="GO" id="GO:0050750">
    <property type="term" value="F:low-density lipoprotein particle receptor binding"/>
    <property type="evidence" value="ECO:0007669"/>
    <property type="project" value="InterPro"/>
</dbReference>
<accession>A0A2A4JT50</accession>
<dbReference type="AlphaFoldDB" id="A0A2A4JT50"/>
<reference evidence="3" key="1">
    <citation type="submission" date="2017-09" db="EMBL/GenBank/DDBJ databases">
        <title>Contemporary evolution of a Lepidopteran species, Heliothis virescens, in response to modern agricultural practices.</title>
        <authorList>
            <person name="Fritz M.L."/>
            <person name="Deyonke A.M."/>
            <person name="Papanicolaou A."/>
            <person name="Micinski S."/>
            <person name="Westbrook J."/>
            <person name="Gould F."/>
        </authorList>
    </citation>
    <scope>NUCLEOTIDE SEQUENCE [LARGE SCALE GENOMIC DNA]</scope>
    <source>
        <strain evidence="3">HvINT-</strain>
        <tissue evidence="3">Whole body</tissue>
    </source>
</reference>
<protein>
    <recommendedName>
        <fullName evidence="2">Alpha-2-macroglobulin RAP C-terminal domain-containing protein</fullName>
    </recommendedName>
</protein>
<dbReference type="PANTHER" id="PTHR16560:SF2">
    <property type="entry name" value="ALPHA-2-MACROGLOBULIN RECEPTOR-ASSOCIATED PROTEIN"/>
    <property type="match status" value="1"/>
</dbReference>
<dbReference type="Pfam" id="PF06401">
    <property type="entry name" value="Alpha-2-MRAP_C"/>
    <property type="match status" value="1"/>
</dbReference>
<evidence type="ECO:0000313" key="3">
    <source>
        <dbReference type="EMBL" id="PCG74794.1"/>
    </source>
</evidence>
<dbReference type="InterPro" id="IPR036744">
    <property type="entry name" value="RAP_sf"/>
</dbReference>
<feature type="domain" description="Alpha-2-macroglobulin RAP C-terminal" evidence="2">
    <location>
        <begin position="11"/>
        <end position="116"/>
    </location>
</feature>
<organism evidence="3">
    <name type="scientific">Heliothis virescens</name>
    <name type="common">Tobacco budworm moth</name>
    <dbReference type="NCBI Taxonomy" id="7102"/>
    <lineage>
        <taxon>Eukaryota</taxon>
        <taxon>Metazoa</taxon>
        <taxon>Ecdysozoa</taxon>
        <taxon>Arthropoda</taxon>
        <taxon>Hexapoda</taxon>
        <taxon>Insecta</taxon>
        <taxon>Pterygota</taxon>
        <taxon>Neoptera</taxon>
        <taxon>Endopterygota</taxon>
        <taxon>Lepidoptera</taxon>
        <taxon>Glossata</taxon>
        <taxon>Ditrysia</taxon>
        <taxon>Noctuoidea</taxon>
        <taxon>Noctuidae</taxon>
        <taxon>Heliothinae</taxon>
        <taxon>Heliothis</taxon>
    </lineage>
</organism>
<gene>
    <name evidence="3" type="ORF">B5V51_12730</name>
</gene>
<dbReference type="Gene3D" id="1.20.81.10">
    <property type="entry name" value="RAP domain"/>
    <property type="match status" value="1"/>
</dbReference>
<dbReference type="EMBL" id="NWSH01000685">
    <property type="protein sequence ID" value="PCG74794.1"/>
    <property type="molecule type" value="Genomic_DNA"/>
</dbReference>